<comment type="similarity">
    <text evidence="2">Belongs to the AIM9 family.</text>
</comment>
<dbReference type="InterPro" id="IPR051035">
    <property type="entry name" value="Mito_inheritance_9"/>
</dbReference>
<dbReference type="GO" id="GO:0005739">
    <property type="term" value="C:mitochondrion"/>
    <property type="evidence" value="ECO:0007669"/>
    <property type="project" value="UniProtKB-SubCell"/>
</dbReference>
<proteinExistence type="inferred from homology"/>
<name>A0A1V8S7V2_9PEZI</name>
<feature type="domain" description="DUF6594" evidence="8">
    <location>
        <begin position="635"/>
        <end position="728"/>
    </location>
</feature>
<dbReference type="InParanoid" id="A0A1V8S7V2"/>
<evidence type="ECO:0000256" key="2">
    <source>
        <dbReference type="ARBA" id="ARBA00005543"/>
    </source>
</evidence>
<evidence type="ECO:0000256" key="6">
    <source>
        <dbReference type="ARBA" id="ARBA00031849"/>
    </source>
</evidence>
<dbReference type="PANTHER" id="PTHR36091:SF1">
    <property type="entry name" value="ALTERED INHERITANCE OF MITOCHONDRIA PROTEIN 9, MITOCHONDRIAL"/>
    <property type="match status" value="1"/>
</dbReference>
<evidence type="ECO:0000259" key="7">
    <source>
        <dbReference type="Pfam" id="PF01636"/>
    </source>
</evidence>
<evidence type="ECO:0000313" key="9">
    <source>
        <dbReference type="EMBL" id="OQN95202.1"/>
    </source>
</evidence>
<sequence length="730" mass="82027">MSTILHRRTRTDWNQHADFFHFTRGRFVSKEAEQMAQRHIKFDMGQLCKIAGDAVGKQCINVEKFADGMYNKAFLLTMDDNEQVVAKVPNPNAGLPHFTTASEVATMDLMRNTMKTPAPQVLAWDSSDENAVKAEYIIMEKAKGVQLGTVWPTMDSGQKVQVIRAIARHQRAWSRISFSRIGSLYYTKDLPTTNLAGPVFFDDSGKPATDSKFAIGPVMGREWIDFGRANIDCDRGPWTSVESYRRAVLERDMQAARSLGALPRPFSMLCGPSLYQPTREKKLFACVAALQVLPRILPPEQWASTSHMWHDDLHEENIFVDADDPTVIMAIIDWQSTYIVPLFDHTMIPGFLDYDGPVVQGMERPKPPPLPEVMDPKEKAAALKLYDEQILVSGYKHMLESNIKPVFDAVMYEESEISGVLSASRNLFEVGEAYCLGSITALESSPVQFSEAELAKIQEDVEKTAASMNAMNVIKDALGPLFPEKGCVRPDQYDDSKAALRRVKHQVIEDFSRSAEDRRIWEEQLKNQGQREGEKHVAMTNFRAPSQQELKALNATESNLNATAAAFITTDPHHGDVWLGTDEGVEVWSAETAELSGKILVDKAAASGVDGGKGRMQGVKNMPEPPPRSCPGFAEISAFLSMEEEKEGGLSRRFRSLSTRNIMYMQAELAYMESRMLELDHKDLIAIDSPDVTKSTNTLQRVRDWNSLVDQPDRFNLVKECRELIKKYRK</sequence>
<evidence type="ECO:0000256" key="1">
    <source>
        <dbReference type="ARBA" id="ARBA00004173"/>
    </source>
</evidence>
<dbReference type="Pfam" id="PF20237">
    <property type="entry name" value="DUF6594"/>
    <property type="match status" value="1"/>
</dbReference>
<organism evidence="9 10">
    <name type="scientific">Cryoendolithus antarcticus</name>
    <dbReference type="NCBI Taxonomy" id="1507870"/>
    <lineage>
        <taxon>Eukaryota</taxon>
        <taxon>Fungi</taxon>
        <taxon>Dikarya</taxon>
        <taxon>Ascomycota</taxon>
        <taxon>Pezizomycotina</taxon>
        <taxon>Dothideomycetes</taxon>
        <taxon>Dothideomycetidae</taxon>
        <taxon>Cladosporiales</taxon>
        <taxon>Cladosporiaceae</taxon>
        <taxon>Cryoendolithus</taxon>
    </lineage>
</organism>
<evidence type="ECO:0000256" key="3">
    <source>
        <dbReference type="ARBA" id="ARBA00016197"/>
    </source>
</evidence>
<dbReference type="STRING" id="1507870.A0A1V8S7V2"/>
<gene>
    <name evidence="9" type="ORF">B0A48_18625</name>
</gene>
<dbReference type="InterPro" id="IPR011009">
    <property type="entry name" value="Kinase-like_dom_sf"/>
</dbReference>
<evidence type="ECO:0000313" key="10">
    <source>
        <dbReference type="Proteomes" id="UP000192596"/>
    </source>
</evidence>
<evidence type="ECO:0000256" key="5">
    <source>
        <dbReference type="ARBA" id="ARBA00023128"/>
    </source>
</evidence>
<dbReference type="InterPro" id="IPR002575">
    <property type="entry name" value="Aminoglycoside_PTrfase"/>
</dbReference>
<dbReference type="AlphaFoldDB" id="A0A1V8S7V2"/>
<dbReference type="OrthoDB" id="2831558at2759"/>
<protein>
    <recommendedName>
        <fullName evidence="3">Altered inheritance of mitochondria protein 9, mitochondrial</fullName>
    </recommendedName>
    <alternativeName>
        <fullName evidence="6">Found in mitochondrial proteome protein 29</fullName>
    </alternativeName>
</protein>
<keyword evidence="10" id="KW-1185">Reference proteome</keyword>
<keyword evidence="4" id="KW-0809">Transit peptide</keyword>
<dbReference type="Proteomes" id="UP000192596">
    <property type="component" value="Unassembled WGS sequence"/>
</dbReference>
<accession>A0A1V8S7V2</accession>
<dbReference type="SUPFAM" id="SSF56112">
    <property type="entry name" value="Protein kinase-like (PK-like)"/>
    <property type="match status" value="1"/>
</dbReference>
<keyword evidence="5" id="KW-0496">Mitochondrion</keyword>
<dbReference type="Pfam" id="PF01636">
    <property type="entry name" value="APH"/>
    <property type="match status" value="1"/>
</dbReference>
<comment type="subcellular location">
    <subcellularLocation>
        <location evidence="1">Mitochondrion</location>
    </subcellularLocation>
</comment>
<dbReference type="PANTHER" id="PTHR36091">
    <property type="entry name" value="ALTERED INHERITANCE OF MITOCHONDRIA PROTEIN 9, MITOCHONDRIAL"/>
    <property type="match status" value="1"/>
</dbReference>
<reference evidence="10" key="1">
    <citation type="submission" date="2017-03" db="EMBL/GenBank/DDBJ databases">
        <title>Genomes of endolithic fungi from Antarctica.</title>
        <authorList>
            <person name="Coleine C."/>
            <person name="Masonjones S."/>
            <person name="Stajich J.E."/>
        </authorList>
    </citation>
    <scope>NUCLEOTIDE SEQUENCE [LARGE SCALE GENOMIC DNA]</scope>
    <source>
        <strain evidence="10">CCFEE 5527</strain>
    </source>
</reference>
<evidence type="ECO:0000256" key="4">
    <source>
        <dbReference type="ARBA" id="ARBA00022946"/>
    </source>
</evidence>
<dbReference type="InterPro" id="IPR046529">
    <property type="entry name" value="DUF6594"/>
</dbReference>
<dbReference type="EMBL" id="NAJO01000130">
    <property type="protein sequence ID" value="OQN95202.1"/>
    <property type="molecule type" value="Genomic_DNA"/>
</dbReference>
<comment type="caution">
    <text evidence="9">The sequence shown here is derived from an EMBL/GenBank/DDBJ whole genome shotgun (WGS) entry which is preliminary data.</text>
</comment>
<feature type="domain" description="Aminoglycoside phosphotransferase" evidence="7">
    <location>
        <begin position="62"/>
        <end position="339"/>
    </location>
</feature>
<evidence type="ECO:0000259" key="8">
    <source>
        <dbReference type="Pfam" id="PF20237"/>
    </source>
</evidence>